<sequence length="590" mass="64083">MSELRQRKGATSDAAEVGGSEEPRGLEHHSEEKSSFSFCSLGLPLLVLLGARILAAAVSPIADCDETFNYWEPAHFLAFGRGFQTWEYSPVYALRSYLFLLPHSCVAWLAAQVAGRPLAFFLTRGAQALFAVAAECCFVVAVGRRIGWEVAATTAWLLAVSPGSFVAAVAFLPSSLAMLQVCVSWSLWLSGRHSWAIFVGAGTVVVIWPFAGLLFVPLGLHALVRSPCRAMAAAVASFLLWAGLSMSVDSFFYGRTVLPAFEIFRYNVLDRSKSGGSELYGVESWDFYLRNGLLNLTFALPVAALLPVAAVLECACSRARTTLGRSQAVVALGFTLPGFIWLGFFSAIPHKEERFLAPAYPLLVLAAAATVHSVSAALAAAARRFVPPAARLFALLPGVFVLVSLAASASRIAAVQSGYGAPVDIYKAMSKELGELRSARGPSAIGPLHVCVGGEWHRFMTSFFLPHEDDHFSYIRFGPTGLLPAEFNASLGTSGIPPHMNDLNQEETTRYIDPKLCDFLVDLDLGDSQTETALTDLRHKAAKQSNVVAEFPFLDAARSRFPWRAFYFPFKSEKQNRYGKYSLKALSPQP</sequence>
<keyword evidence="4 10" id="KW-0328">Glycosyltransferase</keyword>
<dbReference type="EMBL" id="CAJNNW010030118">
    <property type="protein sequence ID" value="CAE8702524.1"/>
    <property type="molecule type" value="Genomic_DNA"/>
</dbReference>
<dbReference type="AlphaFoldDB" id="A0A813KEX5"/>
<reference evidence="12" key="1">
    <citation type="submission" date="2021-02" db="EMBL/GenBank/DDBJ databases">
        <authorList>
            <person name="Dougan E. K."/>
            <person name="Rhodes N."/>
            <person name="Thang M."/>
            <person name="Chan C."/>
        </authorList>
    </citation>
    <scope>NUCLEOTIDE SEQUENCE</scope>
</reference>
<keyword evidence="6 10" id="KW-0812">Transmembrane</keyword>
<dbReference type="InterPro" id="IPR005599">
    <property type="entry name" value="GPI_mannosylTrfase"/>
</dbReference>
<keyword evidence="7 10" id="KW-0256">Endoplasmic reticulum</keyword>
<feature type="transmembrane region" description="Helical" evidence="10">
    <location>
        <begin position="97"/>
        <end position="115"/>
    </location>
</feature>
<evidence type="ECO:0000256" key="1">
    <source>
        <dbReference type="ARBA" id="ARBA00004477"/>
    </source>
</evidence>
<evidence type="ECO:0000256" key="3">
    <source>
        <dbReference type="ARBA" id="ARBA00007063"/>
    </source>
</evidence>
<evidence type="ECO:0000256" key="11">
    <source>
        <dbReference type="SAM" id="MobiDB-lite"/>
    </source>
</evidence>
<evidence type="ECO:0000256" key="10">
    <source>
        <dbReference type="RuleBase" id="RU363075"/>
    </source>
</evidence>
<dbReference type="Proteomes" id="UP000626109">
    <property type="component" value="Unassembled WGS sequence"/>
</dbReference>
<keyword evidence="9 10" id="KW-0472">Membrane</keyword>
<feature type="transmembrane region" description="Helical" evidence="10">
    <location>
        <begin position="293"/>
        <end position="316"/>
    </location>
</feature>
<evidence type="ECO:0000313" key="12">
    <source>
        <dbReference type="EMBL" id="CAE8702524.1"/>
    </source>
</evidence>
<evidence type="ECO:0000256" key="7">
    <source>
        <dbReference type="ARBA" id="ARBA00022824"/>
    </source>
</evidence>
<proteinExistence type="inferred from homology"/>
<feature type="transmembrane region" description="Helical" evidence="10">
    <location>
        <begin position="328"/>
        <end position="348"/>
    </location>
</feature>
<evidence type="ECO:0000313" key="13">
    <source>
        <dbReference type="Proteomes" id="UP000626109"/>
    </source>
</evidence>
<comment type="caution">
    <text evidence="12">The sequence shown here is derived from an EMBL/GenBank/DDBJ whole genome shotgun (WGS) entry which is preliminary data.</text>
</comment>
<evidence type="ECO:0000256" key="5">
    <source>
        <dbReference type="ARBA" id="ARBA00022679"/>
    </source>
</evidence>
<accession>A0A813KEX5</accession>
<dbReference type="GO" id="GO:0005789">
    <property type="term" value="C:endoplasmic reticulum membrane"/>
    <property type="evidence" value="ECO:0007669"/>
    <property type="project" value="UniProtKB-SubCell"/>
</dbReference>
<comment type="similarity">
    <text evidence="3 10">Belongs to the glycosyltransferase 22 family.</text>
</comment>
<feature type="transmembrane region" description="Helical" evidence="10">
    <location>
        <begin position="360"/>
        <end position="382"/>
    </location>
</feature>
<name>A0A813KEX5_POLGL</name>
<evidence type="ECO:0000256" key="4">
    <source>
        <dbReference type="ARBA" id="ARBA00022676"/>
    </source>
</evidence>
<feature type="region of interest" description="Disordered" evidence="11">
    <location>
        <begin position="1"/>
        <end position="29"/>
    </location>
</feature>
<dbReference type="PANTHER" id="PTHR22760">
    <property type="entry name" value="GLYCOSYLTRANSFERASE"/>
    <property type="match status" value="1"/>
</dbReference>
<keyword evidence="5" id="KW-0808">Transferase</keyword>
<dbReference type="GO" id="GO:0006487">
    <property type="term" value="P:protein N-linked glycosylation"/>
    <property type="evidence" value="ECO:0007669"/>
    <property type="project" value="TreeGrafter"/>
</dbReference>
<dbReference type="EC" id="2.4.1.-" evidence="10"/>
<comment type="pathway">
    <text evidence="2">Protein modification; protein glycosylation.</text>
</comment>
<evidence type="ECO:0000256" key="8">
    <source>
        <dbReference type="ARBA" id="ARBA00022989"/>
    </source>
</evidence>
<evidence type="ECO:0000256" key="2">
    <source>
        <dbReference type="ARBA" id="ARBA00004922"/>
    </source>
</evidence>
<gene>
    <name evidence="12" type="ORF">PGLA2088_LOCUS32457</name>
</gene>
<organism evidence="12 13">
    <name type="scientific">Polarella glacialis</name>
    <name type="common">Dinoflagellate</name>
    <dbReference type="NCBI Taxonomy" id="89957"/>
    <lineage>
        <taxon>Eukaryota</taxon>
        <taxon>Sar</taxon>
        <taxon>Alveolata</taxon>
        <taxon>Dinophyceae</taxon>
        <taxon>Suessiales</taxon>
        <taxon>Suessiaceae</taxon>
        <taxon>Polarella</taxon>
    </lineage>
</organism>
<dbReference type="PANTHER" id="PTHR22760:SF2">
    <property type="entry name" value="ALPHA-1,2-MANNOSYLTRANSFERASE ALG9"/>
    <property type="match status" value="1"/>
</dbReference>
<keyword evidence="8 10" id="KW-1133">Transmembrane helix</keyword>
<feature type="transmembrane region" description="Helical" evidence="10">
    <location>
        <begin position="230"/>
        <end position="248"/>
    </location>
</feature>
<dbReference type="UniPathway" id="UPA00378"/>
<protein>
    <recommendedName>
        <fullName evidence="10">Mannosyltransferase</fullName>
        <ecNumber evidence="10">2.4.1.-</ecNumber>
    </recommendedName>
</protein>
<feature type="transmembrane region" description="Helical" evidence="10">
    <location>
        <begin position="155"/>
        <end position="188"/>
    </location>
</feature>
<feature type="transmembrane region" description="Helical" evidence="10">
    <location>
        <begin position="121"/>
        <end position="143"/>
    </location>
</feature>
<evidence type="ECO:0000256" key="9">
    <source>
        <dbReference type="ARBA" id="ARBA00023136"/>
    </source>
</evidence>
<dbReference type="Pfam" id="PF03901">
    <property type="entry name" value="Glyco_transf_22"/>
    <property type="match status" value="1"/>
</dbReference>
<evidence type="ECO:0000256" key="6">
    <source>
        <dbReference type="ARBA" id="ARBA00022692"/>
    </source>
</evidence>
<feature type="transmembrane region" description="Helical" evidence="10">
    <location>
        <begin position="389"/>
        <end position="407"/>
    </location>
</feature>
<feature type="transmembrane region" description="Helical" evidence="10">
    <location>
        <begin position="194"/>
        <end position="218"/>
    </location>
</feature>
<comment type="subcellular location">
    <subcellularLocation>
        <location evidence="1 10">Endoplasmic reticulum membrane</location>
        <topology evidence="1 10">Multi-pass membrane protein</topology>
    </subcellularLocation>
</comment>
<dbReference type="GO" id="GO:0000026">
    <property type="term" value="F:alpha-1,2-mannosyltransferase activity"/>
    <property type="evidence" value="ECO:0007669"/>
    <property type="project" value="TreeGrafter"/>
</dbReference>